<keyword evidence="11" id="KW-1185">Reference proteome</keyword>
<feature type="domain" description="Ubiquitin-like" evidence="9">
    <location>
        <begin position="1"/>
        <end position="76"/>
    </location>
</feature>
<dbReference type="Gene3D" id="3.10.20.90">
    <property type="entry name" value="Phosphatidylinositol 3-kinase Catalytic Subunit, Chain A, domain 1"/>
    <property type="match status" value="2"/>
</dbReference>
<protein>
    <submittedName>
        <fullName evidence="10">Polyubiqutin 4</fullName>
    </submittedName>
</protein>
<keyword evidence="6" id="KW-0677">Repeat</keyword>
<keyword evidence="7" id="KW-0832">Ubl conjugation</keyword>
<evidence type="ECO:0000256" key="6">
    <source>
        <dbReference type="ARBA" id="ARBA00022737"/>
    </source>
</evidence>
<gene>
    <name evidence="10" type="ORF">CTI12_AA458880</name>
</gene>
<evidence type="ECO:0000256" key="1">
    <source>
        <dbReference type="ARBA" id="ARBA00004123"/>
    </source>
</evidence>
<evidence type="ECO:0000256" key="3">
    <source>
        <dbReference type="ARBA" id="ARBA00008430"/>
    </source>
</evidence>
<dbReference type="GO" id="GO:0003729">
    <property type="term" value="F:mRNA binding"/>
    <property type="evidence" value="ECO:0007669"/>
    <property type="project" value="UniProtKB-ARBA"/>
</dbReference>
<dbReference type="PRINTS" id="PR00348">
    <property type="entry name" value="UBIQUITIN"/>
</dbReference>
<reference evidence="10 11" key="1">
    <citation type="journal article" date="2018" name="Mol. Plant">
        <title>The genome of Artemisia annua provides insight into the evolution of Asteraceae family and artemisinin biosynthesis.</title>
        <authorList>
            <person name="Shen Q."/>
            <person name="Zhang L."/>
            <person name="Liao Z."/>
            <person name="Wang S."/>
            <person name="Yan T."/>
            <person name="Shi P."/>
            <person name="Liu M."/>
            <person name="Fu X."/>
            <person name="Pan Q."/>
            <person name="Wang Y."/>
            <person name="Lv Z."/>
            <person name="Lu X."/>
            <person name="Zhang F."/>
            <person name="Jiang W."/>
            <person name="Ma Y."/>
            <person name="Chen M."/>
            <person name="Hao X."/>
            <person name="Li L."/>
            <person name="Tang Y."/>
            <person name="Lv G."/>
            <person name="Zhou Y."/>
            <person name="Sun X."/>
            <person name="Brodelius P.E."/>
            <person name="Rose J.K.C."/>
            <person name="Tang K."/>
        </authorList>
    </citation>
    <scope>NUCLEOTIDE SEQUENCE [LARGE SCALE GENOMIC DNA]</scope>
    <source>
        <strain evidence="11">cv. Huhao1</strain>
        <tissue evidence="10">Leaf</tissue>
    </source>
</reference>
<dbReference type="STRING" id="35608.A0A2U1LSJ3"/>
<dbReference type="FunFam" id="3.10.20.90:FF:000160">
    <property type="entry name" value="Polyubiquitin-C"/>
    <property type="match status" value="1"/>
</dbReference>
<dbReference type="InterPro" id="IPR019956">
    <property type="entry name" value="Ubiquitin_dom"/>
</dbReference>
<dbReference type="InterPro" id="IPR050158">
    <property type="entry name" value="Ubiquitin_ubiquitin-like"/>
</dbReference>
<keyword evidence="4" id="KW-0963">Cytoplasm</keyword>
<comment type="caution">
    <text evidence="10">The sequence shown here is derived from an EMBL/GenBank/DDBJ whole genome shotgun (WGS) entry which is preliminary data.</text>
</comment>
<evidence type="ECO:0000259" key="9">
    <source>
        <dbReference type="PROSITE" id="PS50053"/>
    </source>
</evidence>
<feature type="domain" description="Ubiquitin-like" evidence="9">
    <location>
        <begin position="77"/>
        <end position="152"/>
    </location>
</feature>
<keyword evidence="5" id="KW-1017">Isopeptide bond</keyword>
<evidence type="ECO:0000256" key="4">
    <source>
        <dbReference type="ARBA" id="ARBA00022490"/>
    </source>
</evidence>
<dbReference type="EMBL" id="PKPP01007970">
    <property type="protein sequence ID" value="PWA51964.1"/>
    <property type="molecule type" value="Genomic_DNA"/>
</dbReference>
<evidence type="ECO:0000256" key="8">
    <source>
        <dbReference type="ARBA" id="ARBA00023242"/>
    </source>
</evidence>
<comment type="subcellular location">
    <subcellularLocation>
        <location evidence="2">Cytoplasm</location>
    </subcellularLocation>
    <subcellularLocation>
        <location evidence="1">Nucleus</location>
    </subcellularLocation>
</comment>
<accession>A0A2U1LSJ3</accession>
<dbReference type="Pfam" id="PF00240">
    <property type="entry name" value="ubiquitin"/>
    <property type="match status" value="2"/>
</dbReference>
<dbReference type="InterPro" id="IPR000626">
    <property type="entry name" value="Ubiquitin-like_dom"/>
</dbReference>
<dbReference type="GO" id="GO:0005737">
    <property type="term" value="C:cytoplasm"/>
    <property type="evidence" value="ECO:0007669"/>
    <property type="project" value="UniProtKB-SubCell"/>
</dbReference>
<evidence type="ECO:0000313" key="10">
    <source>
        <dbReference type="EMBL" id="PWA51964.1"/>
    </source>
</evidence>
<evidence type="ECO:0000256" key="7">
    <source>
        <dbReference type="ARBA" id="ARBA00022843"/>
    </source>
</evidence>
<dbReference type="AlphaFoldDB" id="A0A2U1LSJ3"/>
<dbReference type="InterPro" id="IPR029071">
    <property type="entry name" value="Ubiquitin-like_domsf"/>
</dbReference>
<comment type="similarity">
    <text evidence="3">Belongs to the ubiquitin family.</text>
</comment>
<dbReference type="PROSITE" id="PS50053">
    <property type="entry name" value="UBIQUITIN_2"/>
    <property type="match status" value="2"/>
</dbReference>
<proteinExistence type="inferred from homology"/>
<dbReference type="FunFam" id="3.10.20.90:FF:000469">
    <property type="entry name" value="Polyubiquitin-C"/>
    <property type="match status" value="1"/>
</dbReference>
<sequence>MKIYVMTLTQKTISLEVKPSDTIGYLKAKIKDIEGIPTYQQVIIFNEMVLEDNDTVSDFHIDKEYILTLVLKSKGLMQIFVKTLSGKTITLEVKPSDTISNVKAKIQDKDGTPTVRQDLKCGGKLLQDNYTHAEYHIHKESTLHLVIPLPCGMSEVFD</sequence>
<dbReference type="SUPFAM" id="SSF54236">
    <property type="entry name" value="Ubiquitin-like"/>
    <property type="match status" value="2"/>
</dbReference>
<dbReference type="GO" id="GO:0005634">
    <property type="term" value="C:nucleus"/>
    <property type="evidence" value="ECO:0007669"/>
    <property type="project" value="UniProtKB-SubCell"/>
</dbReference>
<evidence type="ECO:0000313" key="11">
    <source>
        <dbReference type="Proteomes" id="UP000245207"/>
    </source>
</evidence>
<keyword evidence="8" id="KW-0539">Nucleus</keyword>
<name>A0A2U1LSJ3_ARTAN</name>
<evidence type="ECO:0000256" key="5">
    <source>
        <dbReference type="ARBA" id="ARBA00022499"/>
    </source>
</evidence>
<dbReference type="OrthoDB" id="1886586at2759"/>
<organism evidence="10 11">
    <name type="scientific">Artemisia annua</name>
    <name type="common">Sweet wormwood</name>
    <dbReference type="NCBI Taxonomy" id="35608"/>
    <lineage>
        <taxon>Eukaryota</taxon>
        <taxon>Viridiplantae</taxon>
        <taxon>Streptophyta</taxon>
        <taxon>Embryophyta</taxon>
        <taxon>Tracheophyta</taxon>
        <taxon>Spermatophyta</taxon>
        <taxon>Magnoliopsida</taxon>
        <taxon>eudicotyledons</taxon>
        <taxon>Gunneridae</taxon>
        <taxon>Pentapetalae</taxon>
        <taxon>asterids</taxon>
        <taxon>campanulids</taxon>
        <taxon>Asterales</taxon>
        <taxon>Asteraceae</taxon>
        <taxon>Asteroideae</taxon>
        <taxon>Anthemideae</taxon>
        <taxon>Artemisiinae</taxon>
        <taxon>Artemisia</taxon>
    </lineage>
</organism>
<dbReference type="Proteomes" id="UP000245207">
    <property type="component" value="Unassembled WGS sequence"/>
</dbReference>
<evidence type="ECO:0000256" key="2">
    <source>
        <dbReference type="ARBA" id="ARBA00004496"/>
    </source>
</evidence>
<dbReference type="PANTHER" id="PTHR10666">
    <property type="entry name" value="UBIQUITIN"/>
    <property type="match status" value="1"/>
</dbReference>
<dbReference type="SMART" id="SM00213">
    <property type="entry name" value="UBQ"/>
    <property type="match status" value="2"/>
</dbReference>